<gene>
    <name evidence="1" type="ORF">PISMIDRAFT_33709</name>
</gene>
<keyword evidence="2" id="KW-1185">Reference proteome</keyword>
<name>A0A0C9Z492_9AGAM</name>
<sequence length="52" mass="6115">PLAYIHWFKPLTHFDRNVGMFHTTCSTQHCLPNAMIIPVYHLVQPCHLIPKF</sequence>
<reference evidence="1 2" key="1">
    <citation type="submission" date="2014-04" db="EMBL/GenBank/DDBJ databases">
        <authorList>
            <consortium name="DOE Joint Genome Institute"/>
            <person name="Kuo A."/>
            <person name="Kohler A."/>
            <person name="Costa M.D."/>
            <person name="Nagy L.G."/>
            <person name="Floudas D."/>
            <person name="Copeland A."/>
            <person name="Barry K.W."/>
            <person name="Cichocki N."/>
            <person name="Veneault-Fourrey C."/>
            <person name="LaButti K."/>
            <person name="Lindquist E.A."/>
            <person name="Lipzen A."/>
            <person name="Lundell T."/>
            <person name="Morin E."/>
            <person name="Murat C."/>
            <person name="Sun H."/>
            <person name="Tunlid A."/>
            <person name="Henrissat B."/>
            <person name="Grigoriev I.V."/>
            <person name="Hibbett D.S."/>
            <person name="Martin F."/>
            <person name="Nordberg H.P."/>
            <person name="Cantor M.N."/>
            <person name="Hua S.X."/>
        </authorList>
    </citation>
    <scope>NUCLEOTIDE SEQUENCE [LARGE SCALE GENOMIC DNA]</scope>
    <source>
        <strain evidence="1 2">441</strain>
    </source>
</reference>
<dbReference type="EMBL" id="KN833721">
    <property type="protein sequence ID" value="KIK23906.1"/>
    <property type="molecule type" value="Genomic_DNA"/>
</dbReference>
<feature type="non-terminal residue" evidence="1">
    <location>
        <position position="52"/>
    </location>
</feature>
<evidence type="ECO:0000313" key="1">
    <source>
        <dbReference type="EMBL" id="KIK23906.1"/>
    </source>
</evidence>
<feature type="non-terminal residue" evidence="1">
    <location>
        <position position="1"/>
    </location>
</feature>
<dbReference type="Proteomes" id="UP000054018">
    <property type="component" value="Unassembled WGS sequence"/>
</dbReference>
<evidence type="ECO:0000313" key="2">
    <source>
        <dbReference type="Proteomes" id="UP000054018"/>
    </source>
</evidence>
<proteinExistence type="predicted"/>
<organism evidence="1 2">
    <name type="scientific">Pisolithus microcarpus 441</name>
    <dbReference type="NCBI Taxonomy" id="765257"/>
    <lineage>
        <taxon>Eukaryota</taxon>
        <taxon>Fungi</taxon>
        <taxon>Dikarya</taxon>
        <taxon>Basidiomycota</taxon>
        <taxon>Agaricomycotina</taxon>
        <taxon>Agaricomycetes</taxon>
        <taxon>Agaricomycetidae</taxon>
        <taxon>Boletales</taxon>
        <taxon>Sclerodermatineae</taxon>
        <taxon>Pisolithaceae</taxon>
        <taxon>Pisolithus</taxon>
    </lineage>
</organism>
<accession>A0A0C9Z492</accession>
<reference evidence="2" key="2">
    <citation type="submission" date="2015-01" db="EMBL/GenBank/DDBJ databases">
        <title>Evolutionary Origins and Diversification of the Mycorrhizal Mutualists.</title>
        <authorList>
            <consortium name="DOE Joint Genome Institute"/>
            <consortium name="Mycorrhizal Genomics Consortium"/>
            <person name="Kohler A."/>
            <person name="Kuo A."/>
            <person name="Nagy L.G."/>
            <person name="Floudas D."/>
            <person name="Copeland A."/>
            <person name="Barry K.W."/>
            <person name="Cichocki N."/>
            <person name="Veneault-Fourrey C."/>
            <person name="LaButti K."/>
            <person name="Lindquist E.A."/>
            <person name="Lipzen A."/>
            <person name="Lundell T."/>
            <person name="Morin E."/>
            <person name="Murat C."/>
            <person name="Riley R."/>
            <person name="Ohm R."/>
            <person name="Sun H."/>
            <person name="Tunlid A."/>
            <person name="Henrissat B."/>
            <person name="Grigoriev I.V."/>
            <person name="Hibbett D.S."/>
            <person name="Martin F."/>
        </authorList>
    </citation>
    <scope>NUCLEOTIDE SEQUENCE [LARGE SCALE GENOMIC DNA]</scope>
    <source>
        <strain evidence="2">441</strain>
    </source>
</reference>
<dbReference type="HOGENOM" id="CLU_155374_1_1_1"/>
<dbReference type="OrthoDB" id="3244185at2759"/>
<dbReference type="AlphaFoldDB" id="A0A0C9Z492"/>
<protein>
    <submittedName>
        <fullName evidence="1">Uncharacterized protein</fullName>
    </submittedName>
</protein>